<dbReference type="Proteomes" id="UP001501598">
    <property type="component" value="Unassembled WGS sequence"/>
</dbReference>
<reference evidence="2" key="1">
    <citation type="journal article" date="2019" name="Int. J. Syst. Evol. Microbiol.">
        <title>The Global Catalogue of Microorganisms (GCM) 10K type strain sequencing project: providing services to taxonomists for standard genome sequencing and annotation.</title>
        <authorList>
            <consortium name="The Broad Institute Genomics Platform"/>
            <consortium name="The Broad Institute Genome Sequencing Center for Infectious Disease"/>
            <person name="Wu L."/>
            <person name="Ma J."/>
        </authorList>
    </citation>
    <scope>NUCLEOTIDE SEQUENCE [LARGE SCALE GENOMIC DNA]</scope>
    <source>
        <strain evidence="2">JCM 17906</strain>
    </source>
</reference>
<evidence type="ECO:0008006" key="3">
    <source>
        <dbReference type="Google" id="ProtNLM"/>
    </source>
</evidence>
<dbReference type="SUPFAM" id="SSF52518">
    <property type="entry name" value="Thiamin diphosphate-binding fold (THDP-binding)"/>
    <property type="match status" value="1"/>
</dbReference>
<proteinExistence type="predicted"/>
<evidence type="ECO:0000313" key="1">
    <source>
        <dbReference type="EMBL" id="GAA4545135.1"/>
    </source>
</evidence>
<dbReference type="EMBL" id="BAABGT010000030">
    <property type="protein sequence ID" value="GAA4545135.1"/>
    <property type="molecule type" value="Genomic_DNA"/>
</dbReference>
<dbReference type="Gene3D" id="3.40.50.970">
    <property type="match status" value="1"/>
</dbReference>
<accession>A0ABP8RS95</accession>
<gene>
    <name evidence="1" type="ORF">GCM10023175_24370</name>
</gene>
<sequence length="48" mass="5135">MAFGARAARVASAERFEDAFVEALRYAGPTVIHVDMAALSPLRPTLST</sequence>
<organism evidence="1 2">
    <name type="scientific">Pseudonocardia xishanensis</name>
    <dbReference type="NCBI Taxonomy" id="630995"/>
    <lineage>
        <taxon>Bacteria</taxon>
        <taxon>Bacillati</taxon>
        <taxon>Actinomycetota</taxon>
        <taxon>Actinomycetes</taxon>
        <taxon>Pseudonocardiales</taxon>
        <taxon>Pseudonocardiaceae</taxon>
        <taxon>Pseudonocardia</taxon>
    </lineage>
</organism>
<dbReference type="InterPro" id="IPR029061">
    <property type="entry name" value="THDP-binding"/>
</dbReference>
<keyword evidence="2" id="KW-1185">Reference proteome</keyword>
<protein>
    <recommendedName>
        <fullName evidence="3">Thiamine pyrophosphate-dependent enzyme</fullName>
    </recommendedName>
</protein>
<comment type="caution">
    <text evidence="1">The sequence shown here is derived from an EMBL/GenBank/DDBJ whole genome shotgun (WGS) entry which is preliminary data.</text>
</comment>
<name>A0ABP8RS95_9PSEU</name>
<evidence type="ECO:0000313" key="2">
    <source>
        <dbReference type="Proteomes" id="UP001501598"/>
    </source>
</evidence>